<keyword evidence="4" id="KW-1003">Cell membrane</keyword>
<keyword evidence="10" id="KW-0407">Ion channel</keyword>
<evidence type="ECO:0000256" key="4">
    <source>
        <dbReference type="ARBA" id="ARBA00022475"/>
    </source>
</evidence>
<dbReference type="Pfam" id="PF03189">
    <property type="entry name" value="Otopetrin"/>
    <property type="match status" value="3"/>
</dbReference>
<evidence type="ECO:0000256" key="6">
    <source>
        <dbReference type="ARBA" id="ARBA00022781"/>
    </source>
</evidence>
<feature type="transmembrane region" description="Helical" evidence="11">
    <location>
        <begin position="149"/>
        <end position="171"/>
    </location>
</feature>
<feature type="transmembrane region" description="Helical" evidence="11">
    <location>
        <begin position="509"/>
        <end position="528"/>
    </location>
</feature>
<dbReference type="Proteomes" id="UP001345963">
    <property type="component" value="Unassembled WGS sequence"/>
</dbReference>
<accession>A0ABU7A315</accession>
<dbReference type="PANTHER" id="PTHR21522">
    <property type="entry name" value="PROTON CHANNEL OTOP"/>
    <property type="match status" value="1"/>
</dbReference>
<feature type="transmembrane region" description="Helical" evidence="11">
    <location>
        <begin position="292"/>
        <end position="315"/>
    </location>
</feature>
<evidence type="ECO:0000256" key="5">
    <source>
        <dbReference type="ARBA" id="ARBA00022692"/>
    </source>
</evidence>
<evidence type="ECO:0000256" key="7">
    <source>
        <dbReference type="ARBA" id="ARBA00022989"/>
    </source>
</evidence>
<evidence type="ECO:0000256" key="8">
    <source>
        <dbReference type="ARBA" id="ARBA00023065"/>
    </source>
</evidence>
<evidence type="ECO:0000313" key="12">
    <source>
        <dbReference type="EMBL" id="MED6232283.1"/>
    </source>
</evidence>
<feature type="transmembrane region" description="Helical" evidence="11">
    <location>
        <begin position="374"/>
        <end position="395"/>
    </location>
</feature>
<reference evidence="12 13" key="1">
    <citation type="submission" date="2021-07" db="EMBL/GenBank/DDBJ databases">
        <authorList>
            <person name="Palmer J.M."/>
        </authorList>
    </citation>
    <scope>NUCLEOTIDE SEQUENCE [LARGE SCALE GENOMIC DNA]</scope>
    <source>
        <strain evidence="12 13">AT_MEX2019</strain>
        <tissue evidence="12">Muscle</tissue>
    </source>
</reference>
<feature type="transmembrane region" description="Helical" evidence="11">
    <location>
        <begin position="183"/>
        <end position="203"/>
    </location>
</feature>
<keyword evidence="7 11" id="KW-1133">Transmembrane helix</keyword>
<evidence type="ECO:0000256" key="1">
    <source>
        <dbReference type="ARBA" id="ARBA00004651"/>
    </source>
</evidence>
<dbReference type="PANTHER" id="PTHR21522:SF19">
    <property type="entry name" value="PROTON CHANNEL OTOP1"/>
    <property type="match status" value="1"/>
</dbReference>
<keyword evidence="3" id="KW-0813">Transport</keyword>
<evidence type="ECO:0008006" key="14">
    <source>
        <dbReference type="Google" id="ProtNLM"/>
    </source>
</evidence>
<protein>
    <recommendedName>
        <fullName evidence="14">Otopetrin 1</fullName>
    </recommendedName>
</protein>
<feature type="transmembrane region" description="Helical" evidence="11">
    <location>
        <begin position="255"/>
        <end position="272"/>
    </location>
</feature>
<comment type="similarity">
    <text evidence="2">Belongs to the otopetrin family.</text>
</comment>
<evidence type="ECO:0000256" key="10">
    <source>
        <dbReference type="ARBA" id="ARBA00023303"/>
    </source>
</evidence>
<comment type="caution">
    <text evidence="12">The sequence shown here is derived from an EMBL/GenBank/DDBJ whole genome shotgun (WGS) entry which is preliminary data.</text>
</comment>
<name>A0ABU7A315_9TELE</name>
<feature type="transmembrane region" description="Helical" evidence="11">
    <location>
        <begin position="327"/>
        <end position="353"/>
    </location>
</feature>
<evidence type="ECO:0000256" key="3">
    <source>
        <dbReference type="ARBA" id="ARBA00022448"/>
    </source>
</evidence>
<evidence type="ECO:0000313" key="13">
    <source>
        <dbReference type="Proteomes" id="UP001345963"/>
    </source>
</evidence>
<feature type="transmembrane region" description="Helical" evidence="11">
    <location>
        <begin position="76"/>
        <end position="95"/>
    </location>
</feature>
<feature type="transmembrane region" description="Helical" evidence="11">
    <location>
        <begin position="407"/>
        <end position="429"/>
    </location>
</feature>
<feature type="transmembrane region" description="Helical" evidence="11">
    <location>
        <begin position="48"/>
        <end position="64"/>
    </location>
</feature>
<feature type="transmembrane region" description="Helical" evidence="11">
    <location>
        <begin position="115"/>
        <end position="137"/>
    </location>
</feature>
<evidence type="ECO:0000256" key="9">
    <source>
        <dbReference type="ARBA" id="ARBA00023136"/>
    </source>
</evidence>
<keyword evidence="13" id="KW-1185">Reference proteome</keyword>
<keyword evidence="5 11" id="KW-0812">Transmembrane</keyword>
<keyword evidence="8" id="KW-0406">Ion transport</keyword>
<feature type="transmembrane region" description="Helical" evidence="11">
    <location>
        <begin position="548"/>
        <end position="565"/>
    </location>
</feature>
<dbReference type="EMBL" id="JAHUTI010000632">
    <property type="protein sequence ID" value="MED6232283.1"/>
    <property type="molecule type" value="Genomic_DNA"/>
</dbReference>
<comment type="subcellular location">
    <subcellularLocation>
        <location evidence="1">Cell membrane</location>
        <topology evidence="1">Multi-pass membrane protein</topology>
    </subcellularLocation>
</comment>
<keyword evidence="9 11" id="KW-0472">Membrane</keyword>
<gene>
    <name evidence="12" type="ORF">ATANTOWER_026569</name>
</gene>
<evidence type="ECO:0000256" key="11">
    <source>
        <dbReference type="SAM" id="Phobius"/>
    </source>
</evidence>
<dbReference type="InterPro" id="IPR004878">
    <property type="entry name" value="Otopetrin"/>
</dbReference>
<evidence type="ECO:0000256" key="2">
    <source>
        <dbReference type="ARBA" id="ARBA00006513"/>
    </source>
</evidence>
<sequence length="580" mass="65857">MSLNKYCQSSSSSSSSSSIRDKKVFSKLKLGLTGDYPKKNAELLSAQYGINLLLVGVALMLAIARHDSFVKEKDLLSFTTGLMIVQLLWMLWYIVMRHSQRKKQTQRDVTATTCWIRGGLTLLAVLSLIMDTLKIGYFVSFRSCLSAVFVVYPVIHAIHTVAQVHFVWFYIKDVIKSFETFGRFGVIHAVFTNLLLWCSSVMSETEHFMSNHMRRIFALEFENITEGEPEVPCNCTTTTCSLLSQSFTYLFPFNIEYHIFVSALLFVMWKNIGRTIDMSSNRKSLVTKTQGLTLGPILGLLALVSTIGILVVYITRLEGSLEVRQSAISMFYIYGIIMLLVMVSACASGLLIYRVKHMPFDASKNPSRQLDTELLFGFSLGSWLMSWCSIVSVFSNPSDPPHRWTNLIYSLLIILEKYVQNLFIIESLYRQQENVQRTDPELPAAPEVFSVTLSPPSLNGIINQAYESPDGGRSSVENEQEDNGQVYRCQRKQSDVRLPVEEPLNMKRLVLKNIAILLLLCNISLWILPAFGCRPQYDNGLEEETFGFSVWATVVNFAIPLNLFYRFHSVGSLFEVFRRV</sequence>
<proteinExistence type="inferred from homology"/>
<keyword evidence="6" id="KW-0375">Hydrogen ion transport</keyword>
<organism evidence="12 13">
    <name type="scientific">Ataeniobius toweri</name>
    <dbReference type="NCBI Taxonomy" id="208326"/>
    <lineage>
        <taxon>Eukaryota</taxon>
        <taxon>Metazoa</taxon>
        <taxon>Chordata</taxon>
        <taxon>Craniata</taxon>
        <taxon>Vertebrata</taxon>
        <taxon>Euteleostomi</taxon>
        <taxon>Actinopterygii</taxon>
        <taxon>Neopterygii</taxon>
        <taxon>Teleostei</taxon>
        <taxon>Neoteleostei</taxon>
        <taxon>Acanthomorphata</taxon>
        <taxon>Ovalentaria</taxon>
        <taxon>Atherinomorphae</taxon>
        <taxon>Cyprinodontiformes</taxon>
        <taxon>Goodeidae</taxon>
        <taxon>Ataeniobius</taxon>
    </lineage>
</organism>